<evidence type="ECO:0000256" key="1">
    <source>
        <dbReference type="SAM" id="SignalP"/>
    </source>
</evidence>
<feature type="chain" id="PRO_5047542162" evidence="1">
    <location>
        <begin position="19"/>
        <end position="236"/>
    </location>
</feature>
<dbReference type="Proteomes" id="UP001597534">
    <property type="component" value="Unassembled WGS sequence"/>
</dbReference>
<sequence length="236" mass="26575">MKRVLFLFLICFSLSTVGQENYESIIVPSQFSFFKEANKFNLNALTKSFFEAEGYTVFYDTDNLPRGIASDRCQALLADVIESNTMFKTIVKVVIKDCTNKVIYESIESESREKDLQKAYTITLRDALSSMKGKVQFKKEQVSVTNPVKTASVVATETVVSVKNENQLFAIPTAVGYKLVDAQPVTVMVISKTSVSTIYIAEKGKTSGVLIQKGSEWFFEYYQEGKLISEKMDIKF</sequence>
<comment type="caution">
    <text evidence="2">The sequence shown here is derived from an EMBL/GenBank/DDBJ whole genome shotgun (WGS) entry which is preliminary data.</text>
</comment>
<dbReference type="EMBL" id="JBHUPC010000010">
    <property type="protein sequence ID" value="MFD2891112.1"/>
    <property type="molecule type" value="Genomic_DNA"/>
</dbReference>
<proteinExistence type="predicted"/>
<reference evidence="3" key="1">
    <citation type="journal article" date="2019" name="Int. J. Syst. Evol. Microbiol.">
        <title>The Global Catalogue of Microorganisms (GCM) 10K type strain sequencing project: providing services to taxonomists for standard genome sequencing and annotation.</title>
        <authorList>
            <consortium name="The Broad Institute Genomics Platform"/>
            <consortium name="The Broad Institute Genome Sequencing Center for Infectious Disease"/>
            <person name="Wu L."/>
            <person name="Ma J."/>
        </authorList>
    </citation>
    <scope>NUCLEOTIDE SEQUENCE [LARGE SCALE GENOMIC DNA]</scope>
    <source>
        <strain evidence="3">KCTC 22671</strain>
    </source>
</reference>
<accession>A0ABW5YJ59</accession>
<evidence type="ECO:0000313" key="3">
    <source>
        <dbReference type="Proteomes" id="UP001597534"/>
    </source>
</evidence>
<protein>
    <submittedName>
        <fullName evidence="2">Uncharacterized protein</fullName>
    </submittedName>
</protein>
<organism evidence="2 3">
    <name type="scientific">Flavobacterium chuncheonense</name>
    <dbReference type="NCBI Taxonomy" id="2026653"/>
    <lineage>
        <taxon>Bacteria</taxon>
        <taxon>Pseudomonadati</taxon>
        <taxon>Bacteroidota</taxon>
        <taxon>Flavobacteriia</taxon>
        <taxon>Flavobacteriales</taxon>
        <taxon>Flavobacteriaceae</taxon>
        <taxon>Flavobacterium</taxon>
    </lineage>
</organism>
<gene>
    <name evidence="2" type="ORF">ACFS5J_03680</name>
</gene>
<keyword evidence="1" id="KW-0732">Signal</keyword>
<keyword evidence="3" id="KW-1185">Reference proteome</keyword>
<feature type="signal peptide" evidence="1">
    <location>
        <begin position="1"/>
        <end position="18"/>
    </location>
</feature>
<evidence type="ECO:0000313" key="2">
    <source>
        <dbReference type="EMBL" id="MFD2891112.1"/>
    </source>
</evidence>
<name>A0ABW5YJ59_9FLAO</name>
<dbReference type="RefSeq" id="WP_379810649.1">
    <property type="nucleotide sequence ID" value="NZ_JBHUPC010000010.1"/>
</dbReference>